<dbReference type="Proteomes" id="UP000280008">
    <property type="component" value="Unassembled WGS sequence"/>
</dbReference>
<dbReference type="EMBL" id="RBKS01000001">
    <property type="protein sequence ID" value="RKR74714.1"/>
    <property type="molecule type" value="Genomic_DNA"/>
</dbReference>
<organism evidence="1 2">
    <name type="scientific">Frondihabitans australicus</name>
    <dbReference type="NCBI Taxonomy" id="386892"/>
    <lineage>
        <taxon>Bacteria</taxon>
        <taxon>Bacillati</taxon>
        <taxon>Actinomycetota</taxon>
        <taxon>Actinomycetes</taxon>
        <taxon>Micrococcales</taxon>
        <taxon>Microbacteriaceae</taxon>
        <taxon>Frondihabitans</taxon>
    </lineage>
</organism>
<reference evidence="1 2" key="1">
    <citation type="submission" date="2018-10" db="EMBL/GenBank/DDBJ databases">
        <title>Sequencing the genomes of 1000 actinobacteria strains.</title>
        <authorList>
            <person name="Klenk H.-P."/>
        </authorList>
    </citation>
    <scope>NUCLEOTIDE SEQUENCE [LARGE SCALE GENOMIC DNA]</scope>
    <source>
        <strain evidence="1 2">DSM 17894</strain>
    </source>
</reference>
<protein>
    <submittedName>
        <fullName evidence="1">Uncharacterized protein</fullName>
    </submittedName>
</protein>
<dbReference type="RefSeq" id="WP_121369560.1">
    <property type="nucleotide sequence ID" value="NZ_RBKS01000001.1"/>
</dbReference>
<dbReference type="AlphaFoldDB" id="A0A495IFK0"/>
<name>A0A495IFK0_9MICO</name>
<evidence type="ECO:0000313" key="2">
    <source>
        <dbReference type="Proteomes" id="UP000280008"/>
    </source>
</evidence>
<dbReference type="OrthoDB" id="5118571at2"/>
<keyword evidence="2" id="KW-1185">Reference proteome</keyword>
<comment type="caution">
    <text evidence="1">The sequence shown here is derived from an EMBL/GenBank/DDBJ whole genome shotgun (WGS) entry which is preliminary data.</text>
</comment>
<accession>A0A495IFK0</accession>
<evidence type="ECO:0000313" key="1">
    <source>
        <dbReference type="EMBL" id="RKR74714.1"/>
    </source>
</evidence>
<proteinExistence type="predicted"/>
<sequence>MSSRSVAYEVPLWIDREGAPRVYRVCNLGDEPIRGLRATLLGPGHLEPVHVPVLTSGGDVSLTVVGPDLERGSVAVLRWFRPDGTEYLWRFSF</sequence>
<gene>
    <name evidence="1" type="ORF">C8E83_1842</name>
</gene>